<dbReference type="Pfam" id="PF04616">
    <property type="entry name" value="Glyco_hydro_43"/>
    <property type="match status" value="1"/>
</dbReference>
<evidence type="ECO:0000256" key="3">
    <source>
        <dbReference type="ARBA" id="ARBA00023295"/>
    </source>
</evidence>
<comment type="caution">
    <text evidence="6">The sequence shown here is derived from an EMBL/GenBank/DDBJ whole genome shotgun (WGS) entry which is preliminary data.</text>
</comment>
<evidence type="ECO:0000256" key="2">
    <source>
        <dbReference type="ARBA" id="ARBA00022801"/>
    </source>
</evidence>
<protein>
    <submittedName>
        <fullName evidence="6">Glycoside hydrolase family 43 protein</fullName>
    </submittedName>
</protein>
<dbReference type="Gene3D" id="2.60.120.200">
    <property type="match status" value="1"/>
</dbReference>
<dbReference type="InterPro" id="IPR041542">
    <property type="entry name" value="GH43_C2"/>
</dbReference>
<dbReference type="PANTHER" id="PTHR42812:SF12">
    <property type="entry name" value="BETA-XYLOSIDASE-RELATED"/>
    <property type="match status" value="1"/>
</dbReference>
<keyword evidence="2 4" id="KW-0378">Hydrolase</keyword>
<dbReference type="Gene3D" id="2.115.10.20">
    <property type="entry name" value="Glycosyl hydrolase domain, family 43"/>
    <property type="match status" value="1"/>
</dbReference>
<dbReference type="InterPro" id="IPR006710">
    <property type="entry name" value="Glyco_hydro_43"/>
</dbReference>
<comment type="similarity">
    <text evidence="1 4">Belongs to the glycosyl hydrolase 43 family.</text>
</comment>
<dbReference type="Proteomes" id="UP001501752">
    <property type="component" value="Unassembled WGS sequence"/>
</dbReference>
<dbReference type="CDD" id="cd18617">
    <property type="entry name" value="GH43_XynB-like"/>
    <property type="match status" value="1"/>
</dbReference>
<proteinExistence type="inferred from homology"/>
<evidence type="ECO:0000256" key="4">
    <source>
        <dbReference type="RuleBase" id="RU361187"/>
    </source>
</evidence>
<keyword evidence="3 4" id="KW-0326">Glycosidase</keyword>
<dbReference type="PANTHER" id="PTHR42812">
    <property type="entry name" value="BETA-XYLOSIDASE"/>
    <property type="match status" value="1"/>
</dbReference>
<gene>
    <name evidence="6" type="ORF">GCM10023235_73600</name>
</gene>
<feature type="domain" description="Beta-xylosidase C-terminal Concanavalin A-like" evidence="5">
    <location>
        <begin position="325"/>
        <end position="505"/>
    </location>
</feature>
<evidence type="ECO:0000259" key="5">
    <source>
        <dbReference type="Pfam" id="PF17851"/>
    </source>
</evidence>
<dbReference type="EMBL" id="BAABIS010000001">
    <property type="protein sequence ID" value="GAA4882376.1"/>
    <property type="molecule type" value="Genomic_DNA"/>
</dbReference>
<evidence type="ECO:0000313" key="7">
    <source>
        <dbReference type="Proteomes" id="UP001501752"/>
    </source>
</evidence>
<evidence type="ECO:0000256" key="1">
    <source>
        <dbReference type="ARBA" id="ARBA00009865"/>
    </source>
</evidence>
<name>A0ABP9EMF7_9ACTN</name>
<dbReference type="InterPro" id="IPR023296">
    <property type="entry name" value="Glyco_hydro_beta-prop_sf"/>
</dbReference>
<accession>A0ABP9EMF7</accession>
<dbReference type="InterPro" id="IPR051795">
    <property type="entry name" value="Glycosyl_Hydrlase_43"/>
</dbReference>
<dbReference type="SUPFAM" id="SSF75005">
    <property type="entry name" value="Arabinanase/levansucrase/invertase"/>
    <property type="match status" value="1"/>
</dbReference>
<dbReference type="SUPFAM" id="SSF49899">
    <property type="entry name" value="Concanavalin A-like lectins/glucanases"/>
    <property type="match status" value="1"/>
</dbReference>
<dbReference type="Pfam" id="PF17851">
    <property type="entry name" value="GH43_C2"/>
    <property type="match status" value="1"/>
</dbReference>
<evidence type="ECO:0000313" key="6">
    <source>
        <dbReference type="EMBL" id="GAA4882376.1"/>
    </source>
</evidence>
<organism evidence="6 7">
    <name type="scientific">Kitasatospora terrestris</name>
    <dbReference type="NCBI Taxonomy" id="258051"/>
    <lineage>
        <taxon>Bacteria</taxon>
        <taxon>Bacillati</taxon>
        <taxon>Actinomycetota</taxon>
        <taxon>Actinomycetes</taxon>
        <taxon>Kitasatosporales</taxon>
        <taxon>Streptomycetaceae</taxon>
        <taxon>Kitasatospora</taxon>
    </lineage>
</organism>
<keyword evidence="7" id="KW-1185">Reference proteome</keyword>
<reference evidence="7" key="1">
    <citation type="journal article" date="2019" name="Int. J. Syst. Evol. Microbiol.">
        <title>The Global Catalogue of Microorganisms (GCM) 10K type strain sequencing project: providing services to taxonomists for standard genome sequencing and annotation.</title>
        <authorList>
            <consortium name="The Broad Institute Genomics Platform"/>
            <consortium name="The Broad Institute Genome Sequencing Center for Infectious Disease"/>
            <person name="Wu L."/>
            <person name="Ma J."/>
        </authorList>
    </citation>
    <scope>NUCLEOTIDE SEQUENCE [LARGE SCALE GENOMIC DNA]</scope>
    <source>
        <strain evidence="7">JCM 13006</strain>
    </source>
</reference>
<dbReference type="RefSeq" id="WP_345701264.1">
    <property type="nucleotide sequence ID" value="NZ_BAABIS010000001.1"/>
</dbReference>
<dbReference type="GO" id="GO:0016787">
    <property type="term" value="F:hydrolase activity"/>
    <property type="evidence" value="ECO:0007669"/>
    <property type="project" value="UniProtKB-KW"/>
</dbReference>
<dbReference type="InterPro" id="IPR013320">
    <property type="entry name" value="ConA-like_dom_sf"/>
</dbReference>
<sequence length="512" mass="55663">MPHAVNPILPGFHPDPSICRVGEDYYLVNSSFQYFPGLPIHHSRDLVHWRPLGHVLDRPGQLPLDGVRPSGGLYAPTVRYAHGRFHVVCTLVDGLRESGTFVVTAEDPAGPWSDPVWLPEAPGFDPDLFVDPATGRTWLLGARPVPGLEPEGRTEIWARPIDHGSWRFTGEERVLFRGALVDARWAEGPHLLHRDGWYYLLLAEGGTEELHAVTVARSRSLDGPFENCPRNPLLTHRHLGPGQAVTGVGHADLVETPDGDWYAVVLGSRPYEGRHTALGRETFLARVAWAEDGWPVVNPGVGRLQQLVPVDLPAHPWPAGAEDPSELGPQWCWVRTPRRRIHRLDPASGVLRLEAAPVPLAERGSPSFIGRRLQHHRFSATTTLLGRTPPTAAGRAGLALLQDEDHHVLLTVGAGGARATVRCAGRERVLAELPLRPGPVRLAVRVDGRDGELLTAQGDEGWRQLAAFDARVLTTATAGGFTGALVGLHAYGEAGGHADFAGFHYGGDTTHV</sequence>